<dbReference type="AlphaFoldDB" id="B9ES11"/>
<organism evidence="2 3">
    <name type="scientific">Prochlorococcus marinus (strain MIT 9313)</name>
    <dbReference type="NCBI Taxonomy" id="74547"/>
    <lineage>
        <taxon>Bacteria</taxon>
        <taxon>Bacillati</taxon>
        <taxon>Cyanobacteriota</taxon>
        <taxon>Cyanophyceae</taxon>
        <taxon>Synechococcales</taxon>
        <taxon>Prochlorococcaceae</taxon>
        <taxon>Prochlorococcus</taxon>
    </lineage>
</organism>
<evidence type="ECO:0000313" key="2">
    <source>
        <dbReference type="EMBL" id="CAX32143.1"/>
    </source>
</evidence>
<dbReference type="EMBL" id="BX548175">
    <property type="protein sequence ID" value="CAX32143.1"/>
    <property type="molecule type" value="Genomic_DNA"/>
</dbReference>
<accession>B9ES11</accession>
<feature type="region of interest" description="Disordered" evidence="1">
    <location>
        <begin position="1"/>
        <end position="20"/>
    </location>
</feature>
<evidence type="ECO:0000256" key="1">
    <source>
        <dbReference type="SAM" id="MobiDB-lite"/>
    </source>
</evidence>
<dbReference type="KEGG" id="pmt:PMT_2624"/>
<name>B9ES11_PROMM</name>
<sequence>MFAASSLETSPALSSSVSRVDNSRTIAYLQPRGEAMTHSIEPKQKLSISWISWLS</sequence>
<proteinExistence type="predicted"/>
<feature type="compositionally biased region" description="Low complexity" evidence="1">
    <location>
        <begin position="1"/>
        <end position="18"/>
    </location>
</feature>
<gene>
    <name evidence="2" type="ordered locus">PMT_2624</name>
</gene>
<keyword evidence="3" id="KW-1185">Reference proteome</keyword>
<dbReference type="Proteomes" id="UP000001423">
    <property type="component" value="Chromosome"/>
</dbReference>
<dbReference type="HOGENOM" id="CLU_3028782_0_0_3"/>
<reference evidence="2 3" key="1">
    <citation type="journal article" date="2003" name="Nature">
        <title>Genome divergence in two Prochlorococcus ecotypes reflects oceanic niche differentiation.</title>
        <authorList>
            <person name="Rocap G."/>
            <person name="Larimer F.W."/>
            <person name="Lamerdin J.E."/>
            <person name="Malfatti S."/>
            <person name="Chain P."/>
            <person name="Ahlgren N.A."/>
            <person name="Arellano A."/>
            <person name="Coleman M."/>
            <person name="Hauser L."/>
            <person name="Hess W.R."/>
            <person name="Johnson Z.I."/>
            <person name="Land M.L."/>
            <person name="Lindell D."/>
            <person name="Post A.F."/>
            <person name="Regala W."/>
            <person name="Shah M."/>
            <person name="Shaw S.L."/>
            <person name="Steglich C."/>
            <person name="Sullivan M.B."/>
            <person name="Ting C.S."/>
            <person name="Tolonen A."/>
            <person name="Webb E.A."/>
            <person name="Zinser E.R."/>
            <person name="Chisholm S.W."/>
        </authorList>
    </citation>
    <scope>NUCLEOTIDE SEQUENCE [LARGE SCALE GENOMIC DNA]</scope>
    <source>
        <strain evidence="3">MIT 9313</strain>
    </source>
</reference>
<protein>
    <submittedName>
        <fullName evidence="2">Uncharacterized protein</fullName>
    </submittedName>
</protein>
<evidence type="ECO:0000313" key="3">
    <source>
        <dbReference type="Proteomes" id="UP000001423"/>
    </source>
</evidence>